<dbReference type="AlphaFoldDB" id="A0A2N5IZG2"/>
<reference evidence="2 3" key="1">
    <citation type="submission" date="2017-07" db="EMBL/GenBank/DDBJ databases">
        <title>Bifidobacterium novel species.</title>
        <authorList>
            <person name="Lugli G.A."/>
            <person name="Milani C."/>
            <person name="Duranti S."/>
            <person name="Mangifesta M."/>
        </authorList>
    </citation>
    <scope>NUCLEOTIDE SEQUENCE [LARGE SCALE GENOMIC DNA]</scope>
    <source>
        <strain evidence="3">Goo31D</strain>
    </source>
</reference>
<protein>
    <submittedName>
        <fullName evidence="2">Uncharacterized protein</fullName>
    </submittedName>
</protein>
<accession>A0A2N5IZG2</accession>
<proteinExistence type="predicted"/>
<dbReference type="EMBL" id="NMYC01000003">
    <property type="protein sequence ID" value="PLS27343.1"/>
    <property type="molecule type" value="Genomic_DNA"/>
</dbReference>
<organism evidence="2 3">
    <name type="scientific">Bifidobacterium anseris</name>
    <dbReference type="NCBI Taxonomy" id="2020963"/>
    <lineage>
        <taxon>Bacteria</taxon>
        <taxon>Bacillati</taxon>
        <taxon>Actinomycetota</taxon>
        <taxon>Actinomycetes</taxon>
        <taxon>Bifidobacteriales</taxon>
        <taxon>Bifidobacteriaceae</taxon>
        <taxon>Bifidobacterium</taxon>
    </lineage>
</organism>
<evidence type="ECO:0000313" key="3">
    <source>
        <dbReference type="Proteomes" id="UP000234935"/>
    </source>
</evidence>
<evidence type="ECO:0000256" key="1">
    <source>
        <dbReference type="SAM" id="MobiDB-lite"/>
    </source>
</evidence>
<keyword evidence="3" id="KW-1185">Reference proteome</keyword>
<gene>
    <name evidence="2" type="ORF">CGZ88_0870</name>
</gene>
<evidence type="ECO:0000313" key="2">
    <source>
        <dbReference type="EMBL" id="PLS27343.1"/>
    </source>
</evidence>
<dbReference type="Proteomes" id="UP000234935">
    <property type="component" value="Unassembled WGS sequence"/>
</dbReference>
<sequence>MYEYGEYVPGEPHGSNAENRGYSPNAEKTLSLSRYIRKGALHTYAAPRTGPARTATNVPRPDYAGVIALCRSCRGAKSDVHCGSGAIPPLPGTMSE</sequence>
<feature type="region of interest" description="Disordered" evidence="1">
    <location>
        <begin position="1"/>
        <end position="24"/>
    </location>
</feature>
<name>A0A2N5IZG2_9BIFI</name>
<comment type="caution">
    <text evidence="2">The sequence shown here is derived from an EMBL/GenBank/DDBJ whole genome shotgun (WGS) entry which is preliminary data.</text>
</comment>
<feature type="region of interest" description="Disordered" evidence="1">
    <location>
        <begin position="77"/>
        <end position="96"/>
    </location>
</feature>